<evidence type="ECO:0000313" key="5">
    <source>
        <dbReference type="EMBL" id="UVQ72437.1"/>
    </source>
</evidence>
<feature type="signal peptide" evidence="1">
    <location>
        <begin position="1"/>
        <end position="19"/>
    </location>
</feature>
<dbReference type="InterPro" id="IPR038081">
    <property type="entry name" value="CalX-like_sf"/>
</dbReference>
<dbReference type="EMBL" id="CZAE01000005">
    <property type="protein sequence ID" value="CUO95868.1"/>
    <property type="molecule type" value="Genomic_DNA"/>
</dbReference>
<reference evidence="3 6" key="1">
    <citation type="submission" date="2015-09" db="EMBL/GenBank/DDBJ databases">
        <authorList>
            <consortium name="Pathogen Informatics"/>
        </authorList>
    </citation>
    <scope>NUCLEOTIDE SEQUENCE [LARGE SCALE GENOMIC DNA]</scope>
    <source>
        <strain evidence="3 6">2789STDY5834846</strain>
    </source>
</reference>
<dbReference type="EMBL" id="CP103141">
    <property type="protein sequence ID" value="UVQ72437.1"/>
    <property type="molecule type" value="Genomic_DNA"/>
</dbReference>
<dbReference type="InterPro" id="IPR032283">
    <property type="entry name" value="DUF4984"/>
</dbReference>
<evidence type="ECO:0000313" key="6">
    <source>
        <dbReference type="Proteomes" id="UP000095606"/>
    </source>
</evidence>
<keyword evidence="7" id="KW-1185">Reference proteome</keyword>
<dbReference type="Proteomes" id="UP001060104">
    <property type="component" value="Chromosome"/>
</dbReference>
<dbReference type="PROSITE" id="PS51257">
    <property type="entry name" value="PROKAR_LIPOPROTEIN"/>
    <property type="match status" value="1"/>
</dbReference>
<name>A0A3E5G5G1_9BACE</name>
<organism evidence="3 6">
    <name type="scientific">Bacteroides faecis</name>
    <dbReference type="NCBI Taxonomy" id="674529"/>
    <lineage>
        <taxon>Bacteria</taxon>
        <taxon>Pseudomonadati</taxon>
        <taxon>Bacteroidota</taxon>
        <taxon>Bacteroidia</taxon>
        <taxon>Bacteroidales</taxon>
        <taxon>Bacteroidaceae</taxon>
        <taxon>Bacteroides</taxon>
    </lineage>
</organism>
<evidence type="ECO:0000259" key="2">
    <source>
        <dbReference type="Pfam" id="PF16372"/>
    </source>
</evidence>
<dbReference type="RefSeq" id="WP_022301755.1">
    <property type="nucleotide sequence ID" value="NZ_CABMFH010000026.1"/>
</dbReference>
<evidence type="ECO:0000256" key="1">
    <source>
        <dbReference type="SAM" id="SignalP"/>
    </source>
</evidence>
<evidence type="ECO:0000313" key="7">
    <source>
        <dbReference type="Proteomes" id="UP001060104"/>
    </source>
</evidence>
<dbReference type="EMBL" id="JANUTS010000001">
    <property type="protein sequence ID" value="MCS2792795.1"/>
    <property type="molecule type" value="Genomic_DNA"/>
</dbReference>
<proteinExistence type="predicted"/>
<keyword evidence="1" id="KW-0732">Signal</keyword>
<feature type="domain" description="DUF4984" evidence="2">
    <location>
        <begin position="134"/>
        <end position="300"/>
    </location>
</feature>
<dbReference type="InterPro" id="IPR032299">
    <property type="entry name" value="DUF4843"/>
</dbReference>
<reference evidence="4" key="2">
    <citation type="submission" date="2022-08" db="EMBL/GenBank/DDBJ databases">
        <title>Genome Sequencing of Bacteroides fragilis Group Isolates with Nanopore Technology.</title>
        <authorList>
            <person name="Tisza M.J."/>
            <person name="Smith D."/>
            <person name="Dekker J.P."/>
        </authorList>
    </citation>
    <scope>NUCLEOTIDE SEQUENCE</scope>
    <source>
        <strain evidence="4">BFG-351</strain>
        <strain evidence="5">BFG-527</strain>
    </source>
</reference>
<dbReference type="Proteomes" id="UP000095606">
    <property type="component" value="Unassembled WGS sequence"/>
</dbReference>
<dbReference type="Gene3D" id="2.60.40.2030">
    <property type="match status" value="1"/>
</dbReference>
<gene>
    <name evidence="3" type="ORF">ERS852461_01540</name>
    <name evidence="4" type="ORF">NXW97_12385</name>
    <name evidence="5" type="ORF">NXY30_15295</name>
</gene>
<dbReference type="Pfam" id="PF16372">
    <property type="entry name" value="DUF4984"/>
    <property type="match status" value="1"/>
</dbReference>
<dbReference type="Pfam" id="PF16132">
    <property type="entry name" value="DUF4843"/>
    <property type="match status" value="1"/>
</dbReference>
<dbReference type="AlphaFoldDB" id="A0A3E5G5G1"/>
<evidence type="ECO:0000313" key="3">
    <source>
        <dbReference type="EMBL" id="CUO95868.1"/>
    </source>
</evidence>
<protein>
    <submittedName>
        <fullName evidence="4">DUF4984 domain-containing protein</fullName>
    </submittedName>
</protein>
<dbReference type="Proteomes" id="UP001204548">
    <property type="component" value="Unassembled WGS sequence"/>
</dbReference>
<feature type="chain" id="PRO_5044593141" evidence="1">
    <location>
        <begin position="20"/>
        <end position="302"/>
    </location>
</feature>
<accession>A0A3E5G5G1</accession>
<accession>A0A174JE21</accession>
<dbReference type="GeneID" id="69589895"/>
<evidence type="ECO:0000313" key="4">
    <source>
        <dbReference type="EMBL" id="MCS2792795.1"/>
    </source>
</evidence>
<sequence>MKKLLIGCMAAIAALIALSGCDQDKVLYNGSSYLMFSDTLYTYAVQETNEIFKVPVSATKSVDYDRTFAVEVIDRESNAVEGKHYKILSNTVTIKAGEMSTNVEVQGIYKNIGITDSLGFALQLVIPETEQWSMYGSETKVVMQKVCPFDIKNFTGFCKVTSTYLSSDYYPKKVDLRLITSDIVEGKENTIAIHGLYFDGYDTEISFNRDDVLEPLVEMEKDQVCATTGEAFNTIHGDGKLRISQPTAYTSFYSTNENFVFQYATLSVNNKDGSLYGVVGTFINIIEWISKAEAEKLKEQGY</sequence>